<evidence type="ECO:0000313" key="3">
    <source>
        <dbReference type="Proteomes" id="UP000245125"/>
    </source>
</evidence>
<feature type="domain" description="Putative zinc-ribbon" evidence="1">
    <location>
        <begin position="188"/>
        <end position="211"/>
    </location>
</feature>
<evidence type="ECO:0000313" key="2">
    <source>
        <dbReference type="EMBL" id="SPQ01320.1"/>
    </source>
</evidence>
<evidence type="ECO:0000259" key="1">
    <source>
        <dbReference type="Pfam" id="PF13248"/>
    </source>
</evidence>
<sequence length="214" mass="24546">MAQVMEDKAVCPHCGQKLNKWSTPTFNFSDGLGWCTSFLYVCFNDDCRHFKNSWKHMYETYGQEMGYRYMLHPDSGEASSLPCGSKDAMKGDIVDEIREAQESREIEARKKAFQSLTDYYIAKDVESILKVLTDEDGFGSVRLKAAQHLGELGDLRTVEPLANYRFTNEVIQKQVDESIQKIHKKNFTMECPYCAEIIKIRAKVCKHCGRELTA</sequence>
<protein>
    <recommendedName>
        <fullName evidence="1">Putative zinc-ribbon domain-containing protein</fullName>
    </recommendedName>
</protein>
<dbReference type="InterPro" id="IPR011989">
    <property type="entry name" value="ARM-like"/>
</dbReference>
<dbReference type="EMBL" id="OUUY01000097">
    <property type="protein sequence ID" value="SPQ01320.1"/>
    <property type="molecule type" value="Genomic_DNA"/>
</dbReference>
<gene>
    <name evidence="2" type="ORF">NBG4_50052</name>
</gene>
<dbReference type="Proteomes" id="UP000245125">
    <property type="component" value="Unassembled WGS sequence"/>
</dbReference>
<name>A0A2U3QIX7_9BACT</name>
<proteinExistence type="predicted"/>
<dbReference type="SUPFAM" id="SSF48371">
    <property type="entry name" value="ARM repeat"/>
    <property type="match status" value="1"/>
</dbReference>
<dbReference type="Gene3D" id="1.25.10.10">
    <property type="entry name" value="Leucine-rich Repeat Variant"/>
    <property type="match status" value="1"/>
</dbReference>
<keyword evidence="3" id="KW-1185">Reference proteome</keyword>
<organism evidence="2 3">
    <name type="scientific">Candidatus Sulfobium mesophilum</name>
    <dbReference type="NCBI Taxonomy" id="2016548"/>
    <lineage>
        <taxon>Bacteria</taxon>
        <taxon>Pseudomonadati</taxon>
        <taxon>Nitrospirota</taxon>
        <taxon>Nitrospiria</taxon>
        <taxon>Nitrospirales</taxon>
        <taxon>Nitrospiraceae</taxon>
        <taxon>Candidatus Sulfobium</taxon>
    </lineage>
</organism>
<dbReference type="OrthoDB" id="598068at2"/>
<dbReference type="InterPro" id="IPR059113">
    <property type="entry name" value="Znf_ribbon"/>
</dbReference>
<dbReference type="Pfam" id="PF13248">
    <property type="entry name" value="Zn_ribbon_3"/>
    <property type="match status" value="1"/>
</dbReference>
<accession>A0A2U3QIX7</accession>
<reference evidence="3" key="1">
    <citation type="submission" date="2018-03" db="EMBL/GenBank/DDBJ databases">
        <authorList>
            <person name="Zecchin S."/>
        </authorList>
    </citation>
    <scope>NUCLEOTIDE SEQUENCE [LARGE SCALE GENOMIC DNA]</scope>
</reference>
<dbReference type="InterPro" id="IPR016024">
    <property type="entry name" value="ARM-type_fold"/>
</dbReference>
<dbReference type="AlphaFoldDB" id="A0A2U3QIX7"/>